<dbReference type="EMBL" id="OX459940">
    <property type="protein sequence ID" value="CAI9174761.1"/>
    <property type="molecule type" value="Genomic_DNA"/>
</dbReference>
<sequence length="244" mass="26158">MPPGVPGRRLAAGGCSDQGACTLTSLAISPPPLFSNPPPCVSLPHINTTHVFNPVRKAAFIIWAIVSVLSNLDFEFQSSALRRVREDGKEKSGANTDRSYCSEGRPGRARLGPWLLWTRRRNREAASGMSRMLAGRCRQSSTETVLSGGEAFAGGFRMKLVPEGCRGAGCQVNTAGENLEKTPFPRHVWTASVSRLLSVDGAHLQPAAREDCAADPSLFTQSRQGNEDVGVGGNDPQQTQVSSR</sequence>
<evidence type="ECO:0000313" key="2">
    <source>
        <dbReference type="EMBL" id="CAI9174761.1"/>
    </source>
</evidence>
<evidence type="ECO:0000256" key="1">
    <source>
        <dbReference type="SAM" id="MobiDB-lite"/>
    </source>
</evidence>
<reference evidence="2" key="1">
    <citation type="submission" date="2023-04" db="EMBL/GenBank/DDBJ databases">
        <authorList>
            <consortium name="ELIXIR-Norway"/>
        </authorList>
    </citation>
    <scope>NUCLEOTIDE SEQUENCE [LARGE SCALE GENOMIC DNA]</scope>
</reference>
<proteinExistence type="predicted"/>
<feature type="compositionally biased region" description="Polar residues" evidence="1">
    <location>
        <begin position="235"/>
        <end position="244"/>
    </location>
</feature>
<dbReference type="Proteomes" id="UP001176941">
    <property type="component" value="Chromosome 4"/>
</dbReference>
<organism evidence="2 3">
    <name type="scientific">Rangifer tarandus platyrhynchus</name>
    <name type="common">Svalbard reindeer</name>
    <dbReference type="NCBI Taxonomy" id="3082113"/>
    <lineage>
        <taxon>Eukaryota</taxon>
        <taxon>Metazoa</taxon>
        <taxon>Chordata</taxon>
        <taxon>Craniata</taxon>
        <taxon>Vertebrata</taxon>
        <taxon>Euteleostomi</taxon>
        <taxon>Mammalia</taxon>
        <taxon>Eutheria</taxon>
        <taxon>Laurasiatheria</taxon>
        <taxon>Artiodactyla</taxon>
        <taxon>Ruminantia</taxon>
        <taxon>Pecora</taxon>
        <taxon>Cervidae</taxon>
        <taxon>Odocoileinae</taxon>
        <taxon>Rangifer</taxon>
    </lineage>
</organism>
<accession>A0ABN8ZPA5</accession>
<name>A0ABN8ZPA5_RANTA</name>
<feature type="region of interest" description="Disordered" evidence="1">
    <location>
        <begin position="85"/>
        <end position="104"/>
    </location>
</feature>
<protein>
    <submittedName>
        <fullName evidence="2">Uncharacterized protein</fullName>
    </submittedName>
</protein>
<gene>
    <name evidence="2" type="ORF">MRATA1EN1_LOCUS23723</name>
</gene>
<keyword evidence="3" id="KW-1185">Reference proteome</keyword>
<feature type="region of interest" description="Disordered" evidence="1">
    <location>
        <begin position="214"/>
        <end position="244"/>
    </location>
</feature>
<evidence type="ECO:0000313" key="3">
    <source>
        <dbReference type="Proteomes" id="UP001176941"/>
    </source>
</evidence>